<accession>A0A378JJ42</accession>
<gene>
    <name evidence="2" type="ORF">NCTC13316_00419</name>
</gene>
<protein>
    <submittedName>
        <fullName evidence="2">Uncharacterized protein</fullName>
    </submittedName>
</protein>
<dbReference type="Proteomes" id="UP000254794">
    <property type="component" value="Unassembled WGS sequence"/>
</dbReference>
<feature type="region of interest" description="Disordered" evidence="1">
    <location>
        <begin position="428"/>
        <end position="458"/>
    </location>
</feature>
<evidence type="ECO:0000313" key="2">
    <source>
        <dbReference type="EMBL" id="STX50343.1"/>
    </source>
</evidence>
<dbReference type="AlphaFoldDB" id="A0A378JJ42"/>
<keyword evidence="3" id="KW-1185">Reference proteome</keyword>
<organism evidence="2 3">
    <name type="scientific">Legionella busanensis</name>
    <dbReference type="NCBI Taxonomy" id="190655"/>
    <lineage>
        <taxon>Bacteria</taxon>
        <taxon>Pseudomonadati</taxon>
        <taxon>Pseudomonadota</taxon>
        <taxon>Gammaproteobacteria</taxon>
        <taxon>Legionellales</taxon>
        <taxon>Legionellaceae</taxon>
        <taxon>Legionella</taxon>
    </lineage>
</organism>
<proteinExistence type="predicted"/>
<feature type="compositionally biased region" description="Basic and acidic residues" evidence="1">
    <location>
        <begin position="440"/>
        <end position="458"/>
    </location>
</feature>
<sequence length="548" mass="62734">MLSYFFFKNINVLDCAKSKDPKIIISVLNKLKENRKLAELSYKVDNEGNNFLHLAILNYKAIGFEHFKTIIDILGEDILVDLLHVSNNDIYAPMEIADKISDESKRAPLLRLLLPFAIKSSNKYLSNKEELEKISSNKLNTKLDENLKKADDAINYSNSIIHSSSTHPYSNSLDDGDNKNIEKKVYQSRKKLFLNGLQLISKHLPIIEASQVGNCEEFAILTAKFLTSTMPNYSFTTLHYNSHVFQVYGLSENYNINKPQTWGPNAALTYNGEFIDKPNQDFSWVNFNKDGAFYSFYGQKQQLLDKPIDTWDEETTLIEMGVPPYSIEKVGFENGDHVFTIIDRNRNSDINQPSTYGSQAVIVDGWAKKRYPATKANENLKDYYKIVLDGRTYKFIKSYNEKYHKISINAMYLEKDFQMIWGDPDKPRSDIRKPISLNQEMKKSIDDSSFDKKENLDNKTESEKYKSKAIKPKYIVAAGSDLIQTSTSLLETLDSIIELSKAPDSSEPITSNQVEINSSIAQVTNPFKFWQQPSEQAAEELSIFSHKF</sequence>
<dbReference type="EMBL" id="UGOD01000001">
    <property type="protein sequence ID" value="STX50343.1"/>
    <property type="molecule type" value="Genomic_DNA"/>
</dbReference>
<dbReference type="RefSeq" id="WP_115330068.1">
    <property type="nucleotide sequence ID" value="NZ_CAAAHP010000009.1"/>
</dbReference>
<evidence type="ECO:0000313" key="3">
    <source>
        <dbReference type="Proteomes" id="UP000254794"/>
    </source>
</evidence>
<name>A0A378JJ42_9GAMM</name>
<dbReference type="OrthoDB" id="9152014at2"/>
<reference evidence="2 3" key="1">
    <citation type="submission" date="2018-06" db="EMBL/GenBank/DDBJ databases">
        <authorList>
            <consortium name="Pathogen Informatics"/>
            <person name="Doyle S."/>
        </authorList>
    </citation>
    <scope>NUCLEOTIDE SEQUENCE [LARGE SCALE GENOMIC DNA]</scope>
    <source>
        <strain evidence="2 3">NCTC13316</strain>
    </source>
</reference>
<evidence type="ECO:0000256" key="1">
    <source>
        <dbReference type="SAM" id="MobiDB-lite"/>
    </source>
</evidence>